<dbReference type="GO" id="GO:0005829">
    <property type="term" value="C:cytosol"/>
    <property type="evidence" value="ECO:0007669"/>
    <property type="project" value="TreeGrafter"/>
</dbReference>
<dbReference type="GO" id="GO:0016779">
    <property type="term" value="F:nucleotidyltransferase activity"/>
    <property type="evidence" value="ECO:0007669"/>
    <property type="project" value="UniProtKB-KW"/>
</dbReference>
<dbReference type="GO" id="GO:0004792">
    <property type="term" value="F:thiosulfate-cyanide sulfurtransferase activity"/>
    <property type="evidence" value="ECO:0007669"/>
    <property type="project" value="TreeGrafter"/>
</dbReference>
<keyword evidence="2" id="KW-0548">Nucleotidyltransferase</keyword>
<accession>A0A4R6JZ11</accession>
<dbReference type="EMBL" id="SNWR01000001">
    <property type="protein sequence ID" value="TDO42104.1"/>
    <property type="molecule type" value="Genomic_DNA"/>
</dbReference>
<feature type="domain" description="THIF-type NAD/FAD binding fold" evidence="1">
    <location>
        <begin position="283"/>
        <end position="520"/>
    </location>
</feature>
<dbReference type="Pfam" id="PF00899">
    <property type="entry name" value="ThiF"/>
    <property type="match status" value="1"/>
</dbReference>
<dbReference type="PANTHER" id="PTHR10953:SF102">
    <property type="entry name" value="ADENYLYLTRANSFERASE AND SULFURTRANSFERASE MOCS3"/>
    <property type="match status" value="1"/>
</dbReference>
<protein>
    <submittedName>
        <fullName evidence="2">Molybdopterin/thiamine biosynthesis adenylyltransferase</fullName>
    </submittedName>
</protein>
<dbReference type="Gene3D" id="3.40.50.720">
    <property type="entry name" value="NAD(P)-binding Rossmann-like Domain"/>
    <property type="match status" value="2"/>
</dbReference>
<dbReference type="GO" id="GO:0008146">
    <property type="term" value="F:sulfotransferase activity"/>
    <property type="evidence" value="ECO:0007669"/>
    <property type="project" value="TreeGrafter"/>
</dbReference>
<evidence type="ECO:0000259" key="1">
    <source>
        <dbReference type="Pfam" id="PF00899"/>
    </source>
</evidence>
<name>A0A4R6JZ11_9ACTN</name>
<dbReference type="GO" id="GO:0008641">
    <property type="term" value="F:ubiquitin-like modifier activating enzyme activity"/>
    <property type="evidence" value="ECO:0007669"/>
    <property type="project" value="InterPro"/>
</dbReference>
<dbReference type="InterPro" id="IPR045886">
    <property type="entry name" value="ThiF/MoeB/HesA"/>
</dbReference>
<evidence type="ECO:0000313" key="2">
    <source>
        <dbReference type="EMBL" id="TDO42104.1"/>
    </source>
</evidence>
<proteinExistence type="predicted"/>
<dbReference type="PANTHER" id="PTHR10953">
    <property type="entry name" value="UBIQUITIN-ACTIVATING ENZYME E1"/>
    <property type="match status" value="1"/>
</dbReference>
<dbReference type="InterPro" id="IPR000594">
    <property type="entry name" value="ThiF_NAD_FAD-bd"/>
</dbReference>
<gene>
    <name evidence="2" type="ORF">C8E87_5867</name>
</gene>
<comment type="caution">
    <text evidence="2">The sequence shown here is derived from an EMBL/GenBank/DDBJ whole genome shotgun (WGS) entry which is preliminary data.</text>
</comment>
<dbReference type="Proteomes" id="UP000294901">
    <property type="component" value="Unassembled WGS sequence"/>
</dbReference>
<dbReference type="SUPFAM" id="SSF69572">
    <property type="entry name" value="Activating enzymes of the ubiquitin-like proteins"/>
    <property type="match status" value="2"/>
</dbReference>
<sequence>MAQDVLADASVEVAGTGPALTCLLQCLAMLGVATRHGAIHLRDAARPATPADVSGQFLLRPDDVGTDLGAALVRRMHDLDPAVNVTAEGAPLHRALTVAVPGAGELAGIDARGPVDIWGQVHATSLSVGPEPGPDGPAAPNVLTAALACVCGGLLAQAVIAGLGALVSGPAVLSGWTEERLWLRQPGIGRYAAGTGLDAPDLHAVLGVAAGPAVAAGFRILRDGAPVDARITMIIDDDTVVVSLPARATTAGVTVRPNRLPARPAPALSWSPFAGPDVAVPGRLPASRVVMVGAGALGSWAGAALAATPADDLDLCVVDMDGEVERHNLNRQVLYTHADIGRPKAQRAAERLAAINPEITVTGIQTVIDVHGRDQLLGDEVLLDVDPAVAEQRRRIDRLGSALRSADAVLSCPDNQQTRWVLNCLTERLGIAWVNGAVDGFVGRVHVCDPKDNGRCVVCWLGRSVALDPVRLSCTDVTGPVPVPSIATGAAIIGGIQAATLIAELTGNAAAVARFHAWNGIDGVLAGYRAADRDPGECPAHLLEATPTEELSIRVHSDQQR</sequence>
<keyword evidence="3" id="KW-1185">Reference proteome</keyword>
<reference evidence="2 3" key="1">
    <citation type="submission" date="2019-03" db="EMBL/GenBank/DDBJ databases">
        <title>Sequencing the genomes of 1000 actinobacteria strains.</title>
        <authorList>
            <person name="Klenk H.-P."/>
        </authorList>
    </citation>
    <scope>NUCLEOTIDE SEQUENCE [LARGE SCALE GENOMIC DNA]</scope>
    <source>
        <strain evidence="2 3">DSM 43805</strain>
    </source>
</reference>
<organism evidence="2 3">
    <name type="scientific">Paractinoplanes brasiliensis</name>
    <dbReference type="NCBI Taxonomy" id="52695"/>
    <lineage>
        <taxon>Bacteria</taxon>
        <taxon>Bacillati</taxon>
        <taxon>Actinomycetota</taxon>
        <taxon>Actinomycetes</taxon>
        <taxon>Micromonosporales</taxon>
        <taxon>Micromonosporaceae</taxon>
        <taxon>Paractinoplanes</taxon>
    </lineage>
</organism>
<dbReference type="InterPro" id="IPR035985">
    <property type="entry name" value="Ubiquitin-activating_enz"/>
</dbReference>
<keyword evidence="2" id="KW-0808">Transferase</keyword>
<evidence type="ECO:0000313" key="3">
    <source>
        <dbReference type="Proteomes" id="UP000294901"/>
    </source>
</evidence>
<dbReference type="AlphaFoldDB" id="A0A4R6JZ11"/>